<dbReference type="InterPro" id="IPR006119">
    <property type="entry name" value="Resolv_N"/>
</dbReference>
<evidence type="ECO:0000313" key="2">
    <source>
        <dbReference type="EMBL" id="EKD44552.1"/>
    </source>
</evidence>
<feature type="domain" description="Resolvase/invertase-type recombinase catalytic" evidence="1">
    <location>
        <begin position="4"/>
        <end position="126"/>
    </location>
</feature>
<evidence type="ECO:0000259" key="1">
    <source>
        <dbReference type="SMART" id="SM00857"/>
    </source>
</evidence>
<sequence>MKKIVAYIRVSTGPEEKQIRIEEQEDAILKYIQQYNKTSGSMEHLELIQIFREYGSAKNPWRTVFNQMINSIKKWHYDKLLSLNESLLSRNPIDTQSLNELLCNWYIEGILMVSSEIYYDKIDRIPQRT</sequence>
<organism evidence="2">
    <name type="scientific">uncultured bacterium</name>
    <name type="common">gcode 4</name>
    <dbReference type="NCBI Taxonomy" id="1234023"/>
    <lineage>
        <taxon>Bacteria</taxon>
        <taxon>environmental samples</taxon>
    </lineage>
</organism>
<reference evidence="2" key="1">
    <citation type="journal article" date="2012" name="Science">
        <title>Fermentation, hydrogen, and sulfur metabolism in multiple uncultivated bacterial phyla.</title>
        <authorList>
            <person name="Wrighton K.C."/>
            <person name="Thomas B.C."/>
            <person name="Sharon I."/>
            <person name="Miller C.S."/>
            <person name="Castelle C.J."/>
            <person name="VerBerkmoes N.C."/>
            <person name="Wilkins M.J."/>
            <person name="Hettich R.L."/>
            <person name="Lipton M.S."/>
            <person name="Williams K.H."/>
            <person name="Long P.E."/>
            <person name="Banfield J.F."/>
        </authorList>
    </citation>
    <scope>NUCLEOTIDE SEQUENCE [LARGE SCALE GENOMIC DNA]</scope>
</reference>
<dbReference type="SUPFAM" id="SSF53041">
    <property type="entry name" value="Resolvase-like"/>
    <property type="match status" value="1"/>
</dbReference>
<protein>
    <recommendedName>
        <fullName evidence="1">Resolvase/invertase-type recombinase catalytic domain-containing protein</fullName>
    </recommendedName>
</protein>
<dbReference type="GO" id="GO:0000150">
    <property type="term" value="F:DNA strand exchange activity"/>
    <property type="evidence" value="ECO:0007669"/>
    <property type="project" value="InterPro"/>
</dbReference>
<dbReference type="SMART" id="SM00857">
    <property type="entry name" value="Resolvase"/>
    <property type="match status" value="1"/>
</dbReference>
<dbReference type="EMBL" id="AMFJ01028835">
    <property type="protein sequence ID" value="EKD44552.1"/>
    <property type="molecule type" value="Genomic_DNA"/>
</dbReference>
<proteinExistence type="predicted"/>
<dbReference type="GO" id="GO:0003677">
    <property type="term" value="F:DNA binding"/>
    <property type="evidence" value="ECO:0007669"/>
    <property type="project" value="InterPro"/>
</dbReference>
<comment type="caution">
    <text evidence="2">The sequence shown here is derived from an EMBL/GenBank/DDBJ whole genome shotgun (WGS) entry which is preliminary data.</text>
</comment>
<dbReference type="Pfam" id="PF00239">
    <property type="entry name" value="Resolvase"/>
    <property type="match status" value="1"/>
</dbReference>
<dbReference type="AlphaFoldDB" id="K1Z4V3"/>
<dbReference type="Gene3D" id="3.40.50.1390">
    <property type="entry name" value="Resolvase, N-terminal catalytic domain"/>
    <property type="match status" value="1"/>
</dbReference>
<accession>K1Z4V3</accession>
<dbReference type="InterPro" id="IPR036162">
    <property type="entry name" value="Resolvase-like_N_sf"/>
</dbReference>
<gene>
    <name evidence="2" type="ORF">ACD_71C00104G0009</name>
</gene>
<name>K1Z4V3_9BACT</name>